<dbReference type="AlphaFoldDB" id="A0A3W0B050"/>
<dbReference type="RefSeq" id="WP_064198788.1">
    <property type="nucleotide sequence ID" value="NZ_PCKA01000003.1"/>
</dbReference>
<comment type="caution">
    <text evidence="1">The sequence shown here is derived from an EMBL/GenBank/DDBJ whole genome shotgun (WGS) entry which is preliminary data.</text>
</comment>
<proteinExistence type="predicted"/>
<sequence length="61" mass="7042">MNIYANSKSDKRLPLWIIGGLPRDSKEKKLVTFRIEAETEKEARRLVAPTHVCFFAGCIRH</sequence>
<reference evidence="1" key="1">
    <citation type="submission" date="2018-12" db="EMBL/GenBank/DDBJ databases">
        <authorList>
            <consortium name="NARMS: The National Antimicrobial Resistance Monitoring System"/>
        </authorList>
    </citation>
    <scope>NUCLEOTIDE SEQUENCE</scope>
    <source>
        <strain evidence="1">FSIS11816337</strain>
    </source>
</reference>
<gene>
    <name evidence="1" type="ORF">EJW65_22295</name>
</gene>
<dbReference type="NCBIfam" id="NF033153">
    <property type="entry name" value="phage_ICD_like"/>
    <property type="match status" value="1"/>
</dbReference>
<protein>
    <submittedName>
        <fullName evidence="1">Host cell division inhibitor Icd-like protein</fullName>
    </submittedName>
</protein>
<evidence type="ECO:0000313" key="1">
    <source>
        <dbReference type="EMBL" id="ECA3154820.1"/>
    </source>
</evidence>
<organism evidence="1">
    <name type="scientific">Salmonella derby</name>
    <dbReference type="NCBI Taxonomy" id="28144"/>
    <lineage>
        <taxon>Bacteria</taxon>
        <taxon>Pseudomonadati</taxon>
        <taxon>Pseudomonadota</taxon>
        <taxon>Gammaproteobacteria</taxon>
        <taxon>Enterobacterales</taxon>
        <taxon>Enterobacteriaceae</taxon>
        <taxon>Salmonella</taxon>
    </lineage>
</organism>
<dbReference type="EMBL" id="AAHTYN010000048">
    <property type="protein sequence ID" value="ECA3154820.1"/>
    <property type="molecule type" value="Genomic_DNA"/>
</dbReference>
<name>A0A3W0B050_SALDE</name>
<accession>A0A3W0B050</accession>